<dbReference type="RefSeq" id="WP_027273366.1">
    <property type="nucleotide sequence ID" value="NZ_BRLH01000001.1"/>
</dbReference>
<name>A0AAV5MYC5_9GAMM</name>
<protein>
    <submittedName>
        <fullName evidence="2">Glyoxalase</fullName>
    </submittedName>
</protein>
<dbReference type="EMBL" id="BRLH01000001">
    <property type="protein sequence ID" value="GKX54846.1"/>
    <property type="molecule type" value="Genomic_DNA"/>
</dbReference>
<feature type="domain" description="VOC" evidence="1">
    <location>
        <begin position="3"/>
        <end position="122"/>
    </location>
</feature>
<keyword evidence="3" id="KW-1185">Reference proteome</keyword>
<dbReference type="Pfam" id="PF00903">
    <property type="entry name" value="Glyoxalase"/>
    <property type="match status" value="1"/>
</dbReference>
<comment type="caution">
    <text evidence="2">The sequence shown here is derived from an EMBL/GenBank/DDBJ whole genome shotgun (WGS) entry which is preliminary data.</text>
</comment>
<evidence type="ECO:0000313" key="2">
    <source>
        <dbReference type="EMBL" id="GKX54846.1"/>
    </source>
</evidence>
<evidence type="ECO:0000259" key="1">
    <source>
        <dbReference type="PROSITE" id="PS51819"/>
    </source>
</evidence>
<dbReference type="PANTHER" id="PTHR33993:SF2">
    <property type="entry name" value="VOC DOMAIN-CONTAINING PROTEIN"/>
    <property type="match status" value="1"/>
</dbReference>
<dbReference type="InterPro" id="IPR029068">
    <property type="entry name" value="Glyas_Bleomycin-R_OHBP_Dase"/>
</dbReference>
<gene>
    <name evidence="2" type="ORF">SOASR030_09580</name>
</gene>
<proteinExistence type="predicted"/>
<dbReference type="SUPFAM" id="SSF54593">
    <property type="entry name" value="Glyoxalase/Bleomycin resistance protein/Dihydroxybiphenyl dioxygenase"/>
    <property type="match status" value="1"/>
</dbReference>
<reference evidence="2" key="1">
    <citation type="submission" date="2022-06" db="EMBL/GenBank/DDBJ databases">
        <title>Draft genome sequences of Leminorella grimontii str. JCM5902.</title>
        <authorList>
            <person name="Wakabayashi Y."/>
            <person name="Kojima K."/>
        </authorList>
    </citation>
    <scope>NUCLEOTIDE SEQUENCE</scope>
    <source>
        <strain evidence="2">JCM 5902</strain>
    </source>
</reference>
<evidence type="ECO:0000313" key="3">
    <source>
        <dbReference type="Proteomes" id="UP001058124"/>
    </source>
</evidence>
<dbReference type="Proteomes" id="UP001058124">
    <property type="component" value="Unassembled WGS sequence"/>
</dbReference>
<organism evidence="2 3">
    <name type="scientific">Leminorella grimontii</name>
    <dbReference type="NCBI Taxonomy" id="82981"/>
    <lineage>
        <taxon>Bacteria</taxon>
        <taxon>Pseudomonadati</taxon>
        <taxon>Pseudomonadota</taxon>
        <taxon>Gammaproteobacteria</taxon>
        <taxon>Enterobacterales</taxon>
        <taxon>Budviciaceae</taxon>
        <taxon>Leminorella</taxon>
    </lineage>
</organism>
<sequence>MNPVIYFEIPVQDVERATQFYEEVFGYKLARAINARTREPYASIFPRKKNQAGAFGILLKAKENKPSKAGVVVYFSSDNIENTLCKATKNGGVIVSPSENTGIGYTATIEDTEGNLIGILQECVDENK</sequence>
<dbReference type="CDD" id="cd07247">
    <property type="entry name" value="SgaA_N_like"/>
    <property type="match status" value="1"/>
</dbReference>
<dbReference type="Gene3D" id="3.10.180.10">
    <property type="entry name" value="2,3-Dihydroxybiphenyl 1,2-Dioxygenase, domain 1"/>
    <property type="match status" value="1"/>
</dbReference>
<dbReference type="PROSITE" id="PS51819">
    <property type="entry name" value="VOC"/>
    <property type="match status" value="1"/>
</dbReference>
<dbReference type="InterPro" id="IPR052164">
    <property type="entry name" value="Anthracycline_SecMetBiosynth"/>
</dbReference>
<dbReference type="PANTHER" id="PTHR33993">
    <property type="entry name" value="GLYOXALASE-RELATED"/>
    <property type="match status" value="1"/>
</dbReference>
<accession>A0AAV5MYC5</accession>
<dbReference type="AlphaFoldDB" id="A0AAV5MYC5"/>
<dbReference type="InterPro" id="IPR004360">
    <property type="entry name" value="Glyas_Fos-R_dOase_dom"/>
</dbReference>
<dbReference type="InterPro" id="IPR037523">
    <property type="entry name" value="VOC_core"/>
</dbReference>